<feature type="region of interest" description="Disordered" evidence="2">
    <location>
        <begin position="44"/>
        <end position="100"/>
    </location>
</feature>
<feature type="compositionally biased region" description="Polar residues" evidence="2">
    <location>
        <begin position="10"/>
        <end position="20"/>
    </location>
</feature>
<evidence type="ECO:0000256" key="1">
    <source>
        <dbReference type="SAM" id="Coils"/>
    </source>
</evidence>
<feature type="compositionally biased region" description="Basic and acidic residues" evidence="2">
    <location>
        <begin position="91"/>
        <end position="100"/>
    </location>
</feature>
<accession>A0ABD6F1P9</accession>
<proteinExistence type="predicted"/>
<dbReference type="Proteomes" id="UP001608902">
    <property type="component" value="Unassembled WGS sequence"/>
</dbReference>
<comment type="caution">
    <text evidence="3">The sequence shown here is derived from an EMBL/GenBank/DDBJ whole genome shotgun (WGS) entry which is preliminary data.</text>
</comment>
<reference evidence="3 4" key="1">
    <citation type="submission" date="2024-08" db="EMBL/GenBank/DDBJ databases">
        <title>Gnathostoma spinigerum genome.</title>
        <authorList>
            <person name="Gonzalez-Bertolin B."/>
            <person name="Monzon S."/>
            <person name="Zaballos A."/>
            <person name="Jimenez P."/>
            <person name="Dekumyoy P."/>
            <person name="Varona S."/>
            <person name="Cuesta I."/>
            <person name="Sumanam S."/>
            <person name="Adisakwattana P."/>
            <person name="Gasser R.B."/>
            <person name="Hernandez-Gonzalez A."/>
            <person name="Young N.D."/>
            <person name="Perteguer M.J."/>
        </authorList>
    </citation>
    <scope>NUCLEOTIDE SEQUENCE [LARGE SCALE GENOMIC DNA]</scope>
    <source>
        <strain evidence="3">AL3</strain>
        <tissue evidence="3">Liver</tissue>
    </source>
</reference>
<feature type="compositionally biased region" description="Basic and acidic residues" evidence="2">
    <location>
        <begin position="47"/>
        <end position="78"/>
    </location>
</feature>
<protein>
    <recommendedName>
        <fullName evidence="5">BZIP domain-containing protein</fullName>
    </recommendedName>
</protein>
<evidence type="ECO:0008006" key="5">
    <source>
        <dbReference type="Google" id="ProtNLM"/>
    </source>
</evidence>
<organism evidence="3 4">
    <name type="scientific">Gnathostoma spinigerum</name>
    <dbReference type="NCBI Taxonomy" id="75299"/>
    <lineage>
        <taxon>Eukaryota</taxon>
        <taxon>Metazoa</taxon>
        <taxon>Ecdysozoa</taxon>
        <taxon>Nematoda</taxon>
        <taxon>Chromadorea</taxon>
        <taxon>Rhabditida</taxon>
        <taxon>Spirurina</taxon>
        <taxon>Gnathostomatomorpha</taxon>
        <taxon>Gnathostomatoidea</taxon>
        <taxon>Gnathostomatidae</taxon>
        <taxon>Gnathostoma</taxon>
    </lineage>
</organism>
<dbReference type="AlphaFoldDB" id="A0ABD6F1P9"/>
<dbReference type="EMBL" id="JBGFUD010013438">
    <property type="protein sequence ID" value="MFH4983713.1"/>
    <property type="molecule type" value="Genomic_DNA"/>
</dbReference>
<sequence>MLRPRRKLRQSLNKSSSGLSYRSCGESLIELSCEQNLIRRNRRNTKTRSEIEQPREKTKNDGVGAESKRRIRSEEARARARKRTRAMRMAMSEEEKKIERERNRQRMARYRKRLAEEKARKEQSLREVLQNLGIESDVIEDKVHEMLDKSKEIYPMDEMMGKFTARKNHPVKDTSVESGSFEEEPCSSCHLNGTIAPFLLLNFKSGNFVPIRFQNVLHSFFFIFFGGTSVFEKSL</sequence>
<feature type="coiled-coil region" evidence="1">
    <location>
        <begin position="100"/>
        <end position="131"/>
    </location>
</feature>
<feature type="region of interest" description="Disordered" evidence="2">
    <location>
        <begin position="1"/>
        <end position="21"/>
    </location>
</feature>
<keyword evidence="4" id="KW-1185">Reference proteome</keyword>
<evidence type="ECO:0000313" key="3">
    <source>
        <dbReference type="EMBL" id="MFH4983713.1"/>
    </source>
</evidence>
<name>A0ABD6F1P9_9BILA</name>
<keyword evidence="1" id="KW-0175">Coiled coil</keyword>
<gene>
    <name evidence="3" type="ORF">AB6A40_010422</name>
</gene>
<evidence type="ECO:0000313" key="4">
    <source>
        <dbReference type="Proteomes" id="UP001608902"/>
    </source>
</evidence>
<evidence type="ECO:0000256" key="2">
    <source>
        <dbReference type="SAM" id="MobiDB-lite"/>
    </source>
</evidence>